<sequence length="148" mass="16477">MVVLHATFLAKFSGLLSANTDPIYESLSNTHGRPSSLACVKVNVDPAQDRRPRRRSQVPAGHTVQELSGLARMKETEAAEAAEGAAKKAEANKKKTEAADVKEPSMMTVAVLHWDRREFNYQVFMIPIYFISFPCVWKRLGRFSPASI</sequence>
<dbReference type="AlphaFoldDB" id="A0A4U6XID3"/>
<evidence type="ECO:0000256" key="1">
    <source>
        <dbReference type="SAM" id="MobiDB-lite"/>
    </source>
</evidence>
<feature type="chain" id="PRO_5020788022" evidence="2">
    <location>
        <begin position="19"/>
        <end position="148"/>
    </location>
</feature>
<evidence type="ECO:0000256" key="2">
    <source>
        <dbReference type="SAM" id="SignalP"/>
    </source>
</evidence>
<proteinExistence type="predicted"/>
<gene>
    <name evidence="3" type="ORF">CTA1_6989</name>
</gene>
<keyword evidence="2" id="KW-0732">Signal</keyword>
<organism evidence="3 4">
    <name type="scientific">Colletotrichum tanaceti</name>
    <dbReference type="NCBI Taxonomy" id="1306861"/>
    <lineage>
        <taxon>Eukaryota</taxon>
        <taxon>Fungi</taxon>
        <taxon>Dikarya</taxon>
        <taxon>Ascomycota</taxon>
        <taxon>Pezizomycotina</taxon>
        <taxon>Sordariomycetes</taxon>
        <taxon>Hypocreomycetidae</taxon>
        <taxon>Glomerellales</taxon>
        <taxon>Glomerellaceae</taxon>
        <taxon>Colletotrichum</taxon>
        <taxon>Colletotrichum destructivum species complex</taxon>
    </lineage>
</organism>
<keyword evidence="4" id="KW-1185">Reference proteome</keyword>
<feature type="signal peptide" evidence="2">
    <location>
        <begin position="1"/>
        <end position="18"/>
    </location>
</feature>
<dbReference type="Proteomes" id="UP000310108">
    <property type="component" value="Unassembled WGS sequence"/>
</dbReference>
<accession>A0A4U6XID3</accession>
<comment type="caution">
    <text evidence="3">The sequence shown here is derived from an EMBL/GenBank/DDBJ whole genome shotgun (WGS) entry which is preliminary data.</text>
</comment>
<evidence type="ECO:0000313" key="3">
    <source>
        <dbReference type="EMBL" id="TKW55112.1"/>
    </source>
</evidence>
<dbReference type="EMBL" id="PJEX01000111">
    <property type="protein sequence ID" value="TKW55112.1"/>
    <property type="molecule type" value="Genomic_DNA"/>
</dbReference>
<feature type="region of interest" description="Disordered" evidence="1">
    <location>
        <begin position="44"/>
        <end position="100"/>
    </location>
</feature>
<reference evidence="3 4" key="1">
    <citation type="journal article" date="2019" name="PLoS ONE">
        <title>Comparative genome analysis indicates high evolutionary potential of pathogenicity genes in Colletotrichum tanaceti.</title>
        <authorList>
            <person name="Lelwala R.V."/>
            <person name="Korhonen P.K."/>
            <person name="Young N.D."/>
            <person name="Scott J.B."/>
            <person name="Ades P.A."/>
            <person name="Gasser R.B."/>
            <person name="Taylor P.W.J."/>
        </authorList>
    </citation>
    <scope>NUCLEOTIDE SEQUENCE [LARGE SCALE GENOMIC DNA]</scope>
    <source>
        <strain evidence="3">BRIP57314</strain>
    </source>
</reference>
<name>A0A4U6XID3_9PEZI</name>
<feature type="compositionally biased region" description="Basic and acidic residues" evidence="1">
    <location>
        <begin position="85"/>
        <end position="100"/>
    </location>
</feature>
<protein>
    <submittedName>
        <fullName evidence="3">Uncharacterized protein</fullName>
    </submittedName>
</protein>
<evidence type="ECO:0000313" key="4">
    <source>
        <dbReference type="Proteomes" id="UP000310108"/>
    </source>
</evidence>